<evidence type="ECO:0000313" key="9">
    <source>
        <dbReference type="Proteomes" id="UP000316079"/>
    </source>
</evidence>
<dbReference type="AlphaFoldDB" id="A0A553QGJ2"/>
<evidence type="ECO:0000256" key="2">
    <source>
        <dbReference type="ARBA" id="ARBA00022670"/>
    </source>
</evidence>
<dbReference type="InterPro" id="IPR039417">
    <property type="entry name" value="Peptidase_C1A_papain-like"/>
</dbReference>
<dbReference type="InterPro" id="IPR025660">
    <property type="entry name" value="Pept_his_AS"/>
</dbReference>
<dbReference type="PROSITE" id="PS00640">
    <property type="entry name" value="THIOL_PROTEASE_ASN"/>
    <property type="match status" value="1"/>
</dbReference>
<dbReference type="SUPFAM" id="SSF54001">
    <property type="entry name" value="Cysteine proteinases"/>
    <property type="match status" value="1"/>
</dbReference>
<accession>A0A553QGJ2</accession>
<dbReference type="EMBL" id="SRMA01026003">
    <property type="protein sequence ID" value="TRY89037.1"/>
    <property type="molecule type" value="Genomic_DNA"/>
</dbReference>
<keyword evidence="3" id="KW-0378">Hydrolase</keyword>
<protein>
    <recommendedName>
        <fullName evidence="7">Peptidase C1A papain C-terminal domain-containing protein</fullName>
    </recommendedName>
</protein>
<evidence type="ECO:0000256" key="3">
    <source>
        <dbReference type="ARBA" id="ARBA00022801"/>
    </source>
</evidence>
<feature type="signal peptide" evidence="6">
    <location>
        <begin position="1"/>
        <end position="19"/>
    </location>
</feature>
<gene>
    <name evidence="8" type="ORF">DNTS_022159</name>
</gene>
<keyword evidence="4" id="KW-0788">Thiol protease</keyword>
<dbReference type="STRING" id="623744.A0A553QGJ2"/>
<reference evidence="8 9" key="1">
    <citation type="journal article" date="2019" name="Sci. Data">
        <title>Hybrid genome assembly and annotation of Danionella translucida.</title>
        <authorList>
            <person name="Kadobianskyi M."/>
            <person name="Schulze L."/>
            <person name="Schuelke M."/>
            <person name="Judkewitz B."/>
        </authorList>
    </citation>
    <scope>NUCLEOTIDE SEQUENCE [LARGE SCALE GENOMIC DNA]</scope>
    <source>
        <strain evidence="8 9">Bolton</strain>
    </source>
</reference>
<organism evidence="8 9">
    <name type="scientific">Danionella cerebrum</name>
    <dbReference type="NCBI Taxonomy" id="2873325"/>
    <lineage>
        <taxon>Eukaryota</taxon>
        <taxon>Metazoa</taxon>
        <taxon>Chordata</taxon>
        <taxon>Craniata</taxon>
        <taxon>Vertebrata</taxon>
        <taxon>Euteleostomi</taxon>
        <taxon>Actinopterygii</taxon>
        <taxon>Neopterygii</taxon>
        <taxon>Teleostei</taxon>
        <taxon>Ostariophysi</taxon>
        <taxon>Cypriniformes</taxon>
        <taxon>Danionidae</taxon>
        <taxon>Danioninae</taxon>
        <taxon>Danionella</taxon>
    </lineage>
</organism>
<dbReference type="CDD" id="cd02248">
    <property type="entry name" value="Peptidase_C1A"/>
    <property type="match status" value="1"/>
</dbReference>
<dbReference type="PRINTS" id="PR00705">
    <property type="entry name" value="PAPAIN"/>
</dbReference>
<dbReference type="InterPro" id="IPR000668">
    <property type="entry name" value="Peptidase_C1A_C"/>
</dbReference>
<proteinExistence type="inferred from homology"/>
<dbReference type="InterPro" id="IPR013128">
    <property type="entry name" value="Peptidase_C1A"/>
</dbReference>
<comment type="similarity">
    <text evidence="1">Belongs to the peptidase C1 family.</text>
</comment>
<feature type="domain" description="Peptidase C1A papain C-terminal" evidence="7">
    <location>
        <begin position="137"/>
        <end position="349"/>
    </location>
</feature>
<evidence type="ECO:0000313" key="8">
    <source>
        <dbReference type="EMBL" id="TRY89037.1"/>
    </source>
</evidence>
<evidence type="ECO:0000256" key="1">
    <source>
        <dbReference type="ARBA" id="ARBA00008455"/>
    </source>
</evidence>
<keyword evidence="9" id="KW-1185">Reference proteome</keyword>
<dbReference type="Proteomes" id="UP000316079">
    <property type="component" value="Unassembled WGS sequence"/>
</dbReference>
<dbReference type="GO" id="GO:0006508">
    <property type="term" value="P:proteolysis"/>
    <property type="evidence" value="ECO:0007669"/>
    <property type="project" value="UniProtKB-KW"/>
</dbReference>
<dbReference type="PANTHER" id="PTHR12411">
    <property type="entry name" value="CYSTEINE PROTEASE FAMILY C1-RELATED"/>
    <property type="match status" value="1"/>
</dbReference>
<comment type="caution">
    <text evidence="8">The sequence shown here is derived from an EMBL/GenBank/DDBJ whole genome shotgun (WGS) entry which is preliminary data.</text>
</comment>
<dbReference type="PROSITE" id="PS00639">
    <property type="entry name" value="THIOL_PROTEASE_HIS"/>
    <property type="match status" value="1"/>
</dbReference>
<name>A0A553QGJ2_9TELE</name>
<dbReference type="Pfam" id="PF00112">
    <property type="entry name" value="Peptidase_C1"/>
    <property type="match status" value="1"/>
</dbReference>
<sequence length="352" mass="38990">MAFSLVLSLFIISLSGISSVEVQGSPTVDEDLTFLQGDENIDFHQEQIYFRRSLKRQAFLNSQQKKTNHSAKYAVNQFSHLSPKQFKGICRFFQIDVLYTININTALSFSERYLTSWAETAPKFDPSSLEGLFKSNFPPKFDWRDHGVVGAVRNQGACGGCWAFSVVEAIETMCAIEGGKLQQLSVQQVIDCSYENKGCNGGSPVGTLIWLSQTRLKLVSEAEYPFKGVDGMCQIFPQAHAGVALRNSSTYDFSGQEEAMKNALVQWGPLVVIVDAVSWQDYMGGIIQHHCSSHRANHAVLIIGYDTTGEVPYWIVRNSWGTSWGDGGYVYVKLGSDMCGIAESVTAVTVLR</sequence>
<dbReference type="Gene3D" id="3.90.70.10">
    <property type="entry name" value="Cysteine proteinases"/>
    <property type="match status" value="1"/>
</dbReference>
<evidence type="ECO:0000259" key="7">
    <source>
        <dbReference type="SMART" id="SM00645"/>
    </source>
</evidence>
<keyword evidence="6" id="KW-0732">Signal</keyword>
<evidence type="ECO:0000256" key="4">
    <source>
        <dbReference type="ARBA" id="ARBA00022807"/>
    </source>
</evidence>
<dbReference type="InterPro" id="IPR038765">
    <property type="entry name" value="Papain-like_cys_pep_sf"/>
</dbReference>
<feature type="chain" id="PRO_5022094236" description="Peptidase C1A papain C-terminal domain-containing protein" evidence="6">
    <location>
        <begin position="20"/>
        <end position="352"/>
    </location>
</feature>
<evidence type="ECO:0000256" key="5">
    <source>
        <dbReference type="ARBA" id="ARBA00023157"/>
    </source>
</evidence>
<dbReference type="InterPro" id="IPR000169">
    <property type="entry name" value="Pept_cys_AS"/>
</dbReference>
<dbReference type="InterPro" id="IPR025661">
    <property type="entry name" value="Pept_asp_AS"/>
</dbReference>
<dbReference type="GO" id="GO:0008234">
    <property type="term" value="F:cysteine-type peptidase activity"/>
    <property type="evidence" value="ECO:0007669"/>
    <property type="project" value="UniProtKB-KW"/>
</dbReference>
<evidence type="ECO:0000256" key="6">
    <source>
        <dbReference type="SAM" id="SignalP"/>
    </source>
</evidence>
<dbReference type="OrthoDB" id="498368at2759"/>
<keyword evidence="2" id="KW-0645">Protease</keyword>
<dbReference type="PROSITE" id="PS00139">
    <property type="entry name" value="THIOL_PROTEASE_CYS"/>
    <property type="match status" value="1"/>
</dbReference>
<keyword evidence="5" id="KW-1015">Disulfide bond</keyword>
<dbReference type="SMART" id="SM00645">
    <property type="entry name" value="Pept_C1"/>
    <property type="match status" value="1"/>
</dbReference>